<dbReference type="Proteomes" id="UP000633509">
    <property type="component" value="Unassembled WGS sequence"/>
</dbReference>
<gene>
    <name evidence="1" type="ORF">H4W80_004923</name>
</gene>
<proteinExistence type="predicted"/>
<evidence type="ECO:0000313" key="2">
    <source>
        <dbReference type="Proteomes" id="UP000633509"/>
    </source>
</evidence>
<dbReference type="RefSeq" id="WP_192787196.1">
    <property type="nucleotide sequence ID" value="NZ_JADBEK010000001.1"/>
</dbReference>
<keyword evidence="1" id="KW-0689">Ribosomal protein</keyword>
<dbReference type="GO" id="GO:0005840">
    <property type="term" value="C:ribosome"/>
    <property type="evidence" value="ECO:0007669"/>
    <property type="project" value="UniProtKB-KW"/>
</dbReference>
<comment type="caution">
    <text evidence="1">The sequence shown here is derived from an EMBL/GenBank/DDBJ whole genome shotgun (WGS) entry which is preliminary data.</text>
</comment>
<reference evidence="1 2" key="1">
    <citation type="submission" date="2020-10" db="EMBL/GenBank/DDBJ databases">
        <title>Sequencing the genomes of 1000 actinobacteria strains.</title>
        <authorList>
            <person name="Klenk H.-P."/>
        </authorList>
    </citation>
    <scope>NUCLEOTIDE SEQUENCE [LARGE SCALE GENOMIC DNA]</scope>
    <source>
        <strain evidence="1 2">DSM 43173</strain>
    </source>
</reference>
<name>A0ABR9M221_9ACTN</name>
<dbReference type="EMBL" id="JADBEK010000001">
    <property type="protein sequence ID" value="MBE1586665.1"/>
    <property type="molecule type" value="Genomic_DNA"/>
</dbReference>
<accession>A0ABR9M221</accession>
<sequence length="85" mass="9306">MREQLSDARAETRAARRLRQSPAANTLIGAALHAAARREQGLELTELEQLLVGAMGTVLAEEEITEFGRIYQEETSSRTPSPAGR</sequence>
<evidence type="ECO:0000313" key="1">
    <source>
        <dbReference type="EMBL" id="MBE1586665.1"/>
    </source>
</evidence>
<protein>
    <submittedName>
        <fullName evidence="1">Ribosomal protein L10</fullName>
    </submittedName>
</protein>
<keyword evidence="1" id="KW-0687">Ribonucleoprotein</keyword>
<organism evidence="1 2">
    <name type="scientific">Nonomuraea angiospora</name>
    <dbReference type="NCBI Taxonomy" id="46172"/>
    <lineage>
        <taxon>Bacteria</taxon>
        <taxon>Bacillati</taxon>
        <taxon>Actinomycetota</taxon>
        <taxon>Actinomycetes</taxon>
        <taxon>Streptosporangiales</taxon>
        <taxon>Streptosporangiaceae</taxon>
        <taxon>Nonomuraea</taxon>
    </lineage>
</organism>
<keyword evidence="2" id="KW-1185">Reference proteome</keyword>